<dbReference type="AlphaFoldDB" id="A0A3M0I4Y6"/>
<comment type="caution">
    <text evidence="2">The sequence shown here is derived from an EMBL/GenBank/DDBJ whole genome shotgun (WGS) entry which is preliminary data.</text>
</comment>
<sequence length="140" mass="15288">MPRLLLQTRVAVKTTRPRSQPSPRRPKSPARCRQIPRAGRPCRQTPSPSLRPGGAPSPTTPCTLPRALRAGGTPTRRTGHSPKYIQYEDPRPAHREHAPPSSRLRSTRGDPHDAAAPALRANDGNVTTGPSSRRNRRPGP</sequence>
<dbReference type="OrthoDB" id="4327008at2"/>
<protein>
    <submittedName>
        <fullName evidence="2">Uncharacterized protein</fullName>
    </submittedName>
</protein>
<gene>
    <name evidence="2" type="ORF">CTZ28_35835</name>
</gene>
<feature type="region of interest" description="Disordered" evidence="1">
    <location>
        <begin position="1"/>
        <end position="140"/>
    </location>
</feature>
<evidence type="ECO:0000313" key="2">
    <source>
        <dbReference type="EMBL" id="RMB81159.1"/>
    </source>
</evidence>
<keyword evidence="3" id="KW-1185">Reference proteome</keyword>
<feature type="compositionally biased region" description="Basic and acidic residues" evidence="1">
    <location>
        <begin position="86"/>
        <end position="98"/>
    </location>
</feature>
<reference evidence="2 3" key="1">
    <citation type="submission" date="2017-11" db="EMBL/GenBank/DDBJ databases">
        <title>Draft genome of actinobacteria isolated from guarana (Paullinia cupana (Mart.) Ducke.</title>
        <authorList>
            <person name="Siqueira K.A."/>
            <person name="Liotti R.G."/>
            <person name="Mendes T.A.O."/>
            <person name="Soares M.A."/>
        </authorList>
    </citation>
    <scope>NUCLEOTIDE SEQUENCE [LARGE SCALE GENOMIC DNA]</scope>
    <source>
        <strain evidence="2 3">193</strain>
    </source>
</reference>
<accession>A0A3M0I4Y6</accession>
<dbReference type="EMBL" id="PENI01000033">
    <property type="protein sequence ID" value="RMB81159.1"/>
    <property type="molecule type" value="Genomic_DNA"/>
</dbReference>
<name>A0A3M0I4Y6_9ACTN</name>
<organism evidence="2 3">
    <name type="scientific">Streptomyces shenzhenensis</name>
    <dbReference type="NCBI Taxonomy" id="943815"/>
    <lineage>
        <taxon>Bacteria</taxon>
        <taxon>Bacillati</taxon>
        <taxon>Actinomycetota</taxon>
        <taxon>Actinomycetes</taxon>
        <taxon>Kitasatosporales</taxon>
        <taxon>Streptomycetaceae</taxon>
        <taxon>Streptomyces</taxon>
    </lineage>
</organism>
<evidence type="ECO:0000313" key="3">
    <source>
        <dbReference type="Proteomes" id="UP000270471"/>
    </source>
</evidence>
<proteinExistence type="predicted"/>
<dbReference type="Proteomes" id="UP000270471">
    <property type="component" value="Unassembled WGS sequence"/>
</dbReference>
<evidence type="ECO:0000256" key="1">
    <source>
        <dbReference type="SAM" id="MobiDB-lite"/>
    </source>
</evidence>